<name>A0ABQ2A082_9BACL</name>
<gene>
    <name evidence="1" type="ORF">GCM10007362_34190</name>
</gene>
<comment type="caution">
    <text evidence="1">The sequence shown here is derived from an EMBL/GenBank/DDBJ whole genome shotgun (WGS) entry which is preliminary data.</text>
</comment>
<protein>
    <submittedName>
        <fullName evidence="1">Uncharacterized protein</fullName>
    </submittedName>
</protein>
<dbReference type="RefSeq" id="WP_172245700.1">
    <property type="nucleotide sequence ID" value="NZ_BMDD01000004.1"/>
</dbReference>
<accession>A0ABQ2A082</accession>
<dbReference type="EMBL" id="BMDD01000004">
    <property type="protein sequence ID" value="GGH82611.1"/>
    <property type="molecule type" value="Genomic_DNA"/>
</dbReference>
<reference evidence="2" key="1">
    <citation type="journal article" date="2019" name="Int. J. Syst. Evol. Microbiol.">
        <title>The Global Catalogue of Microorganisms (GCM) 10K type strain sequencing project: providing services to taxonomists for standard genome sequencing and annotation.</title>
        <authorList>
            <consortium name="The Broad Institute Genomics Platform"/>
            <consortium name="The Broad Institute Genome Sequencing Center for Infectious Disease"/>
            <person name="Wu L."/>
            <person name="Ma J."/>
        </authorList>
    </citation>
    <scope>NUCLEOTIDE SEQUENCE [LARGE SCALE GENOMIC DNA]</scope>
    <source>
        <strain evidence="2">CCM 8702</strain>
    </source>
</reference>
<proteinExistence type="predicted"/>
<keyword evidence="2" id="KW-1185">Reference proteome</keyword>
<evidence type="ECO:0000313" key="2">
    <source>
        <dbReference type="Proteomes" id="UP000605427"/>
    </source>
</evidence>
<dbReference type="Proteomes" id="UP000605427">
    <property type="component" value="Unassembled WGS sequence"/>
</dbReference>
<organism evidence="1 2">
    <name type="scientific">Saccharibacillus endophyticus</name>
    <dbReference type="NCBI Taxonomy" id="2060666"/>
    <lineage>
        <taxon>Bacteria</taxon>
        <taxon>Bacillati</taxon>
        <taxon>Bacillota</taxon>
        <taxon>Bacilli</taxon>
        <taxon>Bacillales</taxon>
        <taxon>Paenibacillaceae</taxon>
        <taxon>Saccharibacillus</taxon>
    </lineage>
</organism>
<evidence type="ECO:0000313" key="1">
    <source>
        <dbReference type="EMBL" id="GGH82611.1"/>
    </source>
</evidence>
<sequence length="108" mass="12429">MKEANEIFDIIFQSKKFETIEILLSVEEDENYLIQNDDRFVILNDLSDSSPSALNAEDMDDFIAELNLLSNQIEEAESLEHLEKIKILAQKCKELKGSHLVLTPFSIR</sequence>